<dbReference type="SMART" id="SM00823">
    <property type="entry name" value="PKS_PP"/>
    <property type="match status" value="3"/>
</dbReference>
<dbReference type="Pfam" id="PF21394">
    <property type="entry name" value="Beta-ketacyl_N"/>
    <property type="match status" value="1"/>
</dbReference>
<dbReference type="InterPro" id="IPR036736">
    <property type="entry name" value="ACP-like_sf"/>
</dbReference>
<name>A0ABS8M5C8_9FLAO</name>
<evidence type="ECO:0000259" key="7">
    <source>
        <dbReference type="PROSITE" id="PS52004"/>
    </source>
</evidence>
<dbReference type="InterPro" id="IPR020806">
    <property type="entry name" value="PKS_PP-bd"/>
</dbReference>
<dbReference type="NCBIfam" id="NF003417">
    <property type="entry name" value="PRK04813.1"/>
    <property type="match status" value="2"/>
</dbReference>
<dbReference type="PROSITE" id="PS00455">
    <property type="entry name" value="AMP_BINDING"/>
    <property type="match status" value="2"/>
</dbReference>
<evidence type="ECO:0000256" key="5">
    <source>
        <dbReference type="ARBA" id="ARBA00029443"/>
    </source>
</evidence>
<keyword evidence="9" id="KW-1185">Reference proteome</keyword>
<dbReference type="PROSITE" id="PS50075">
    <property type="entry name" value="CARRIER"/>
    <property type="match status" value="3"/>
</dbReference>
<evidence type="ECO:0000313" key="8">
    <source>
        <dbReference type="EMBL" id="MCC9019517.1"/>
    </source>
</evidence>
<dbReference type="Pfam" id="PF00550">
    <property type="entry name" value="PP-binding"/>
    <property type="match status" value="3"/>
</dbReference>
<evidence type="ECO:0000256" key="4">
    <source>
        <dbReference type="ARBA" id="ARBA00022679"/>
    </source>
</evidence>
<dbReference type="Gene3D" id="3.30.70.3290">
    <property type="match status" value="1"/>
</dbReference>
<dbReference type="InterPro" id="IPR016039">
    <property type="entry name" value="Thiolase-like"/>
</dbReference>
<comment type="cofactor">
    <cofactor evidence="1">
        <name>pantetheine 4'-phosphate</name>
        <dbReference type="ChEBI" id="CHEBI:47942"/>
    </cofactor>
</comment>
<evidence type="ECO:0000259" key="6">
    <source>
        <dbReference type="PROSITE" id="PS50075"/>
    </source>
</evidence>
<dbReference type="Gene3D" id="3.40.366.10">
    <property type="entry name" value="Malonyl-Coenzyme A Acyl Carrier Protein, domain 2"/>
    <property type="match status" value="1"/>
</dbReference>
<dbReference type="SMART" id="SM00825">
    <property type="entry name" value="PKS_KS"/>
    <property type="match status" value="1"/>
</dbReference>
<dbReference type="Gene3D" id="2.30.38.10">
    <property type="entry name" value="Luciferase, Domain 3"/>
    <property type="match status" value="2"/>
</dbReference>
<dbReference type="InterPro" id="IPR001227">
    <property type="entry name" value="Ac_transferase_dom_sf"/>
</dbReference>
<dbReference type="InterPro" id="IPR036291">
    <property type="entry name" value="NAD(P)-bd_dom_sf"/>
</dbReference>
<dbReference type="Pfam" id="PF08659">
    <property type="entry name" value="KR"/>
    <property type="match status" value="1"/>
</dbReference>
<dbReference type="SUPFAM" id="SSF52777">
    <property type="entry name" value="CoA-dependent acyltransferases"/>
    <property type="match status" value="4"/>
</dbReference>
<dbReference type="InterPro" id="IPR001242">
    <property type="entry name" value="Condensation_dom"/>
</dbReference>
<protein>
    <submittedName>
        <fullName evidence="8">Amino acid adenylation domain-containing protein</fullName>
    </submittedName>
</protein>
<dbReference type="CDD" id="cd05930">
    <property type="entry name" value="A_NRPS"/>
    <property type="match status" value="2"/>
</dbReference>
<dbReference type="CDD" id="cd08953">
    <property type="entry name" value="KR_2_SDR_x"/>
    <property type="match status" value="1"/>
</dbReference>
<accession>A0ABS8M5C8</accession>
<dbReference type="Gene3D" id="3.40.50.720">
    <property type="entry name" value="NAD(P)-binding Rossmann-like Domain"/>
    <property type="match status" value="1"/>
</dbReference>
<dbReference type="PROSITE" id="PS52004">
    <property type="entry name" value="KS3_2"/>
    <property type="match status" value="1"/>
</dbReference>
<dbReference type="Gene3D" id="3.40.50.980">
    <property type="match status" value="4"/>
</dbReference>
<dbReference type="Gene3D" id="1.10.10.1830">
    <property type="entry name" value="Non-ribosomal peptide synthase, adenylation domain"/>
    <property type="match status" value="1"/>
</dbReference>
<dbReference type="SUPFAM" id="SSF47336">
    <property type="entry name" value="ACP-like"/>
    <property type="match status" value="3"/>
</dbReference>
<organism evidence="8 9">
    <name type="scientific">Flavobacterium lipolyticum</name>
    <dbReference type="NCBI Taxonomy" id="2893754"/>
    <lineage>
        <taxon>Bacteria</taxon>
        <taxon>Pseudomonadati</taxon>
        <taxon>Bacteroidota</taxon>
        <taxon>Flavobacteriia</taxon>
        <taxon>Flavobacteriales</taxon>
        <taxon>Flavobacteriaceae</taxon>
        <taxon>Flavobacterium</taxon>
    </lineage>
</organism>
<dbReference type="PANTHER" id="PTHR45527:SF1">
    <property type="entry name" value="FATTY ACID SYNTHASE"/>
    <property type="match status" value="1"/>
</dbReference>
<feature type="domain" description="Ketosynthase family 3 (KS3)" evidence="7">
    <location>
        <begin position="2166"/>
        <end position="2590"/>
    </location>
</feature>
<dbReference type="InterPro" id="IPR006162">
    <property type="entry name" value="Ppantetheine_attach_site"/>
</dbReference>
<dbReference type="PROSITE" id="PS00012">
    <property type="entry name" value="PHOSPHOPANTETHEINE"/>
    <property type="match status" value="1"/>
</dbReference>
<proteinExistence type="inferred from homology"/>
<dbReference type="InterPro" id="IPR025110">
    <property type="entry name" value="AMP-bd_C"/>
</dbReference>
<dbReference type="InterPro" id="IPR016035">
    <property type="entry name" value="Acyl_Trfase/lysoPLipase"/>
</dbReference>
<evidence type="ECO:0000256" key="3">
    <source>
        <dbReference type="ARBA" id="ARBA00022553"/>
    </source>
</evidence>
<dbReference type="SUPFAM" id="SSF52151">
    <property type="entry name" value="FabD/lysophospholipase-like"/>
    <property type="match status" value="1"/>
</dbReference>
<dbReference type="SMART" id="SM00822">
    <property type="entry name" value="PKS_KR"/>
    <property type="match status" value="1"/>
</dbReference>
<evidence type="ECO:0000256" key="2">
    <source>
        <dbReference type="ARBA" id="ARBA00022450"/>
    </source>
</evidence>
<dbReference type="SUPFAM" id="SSF56801">
    <property type="entry name" value="Acetyl-CoA synthetase-like"/>
    <property type="match status" value="2"/>
</dbReference>
<dbReference type="Pfam" id="PF02801">
    <property type="entry name" value="Ketoacyl-synt_C"/>
    <property type="match status" value="1"/>
</dbReference>
<keyword evidence="3" id="KW-0597">Phosphoprotein</keyword>
<dbReference type="Gene3D" id="3.30.559.30">
    <property type="entry name" value="Nonribosomal peptide synthetase, condensation domain"/>
    <property type="match status" value="2"/>
</dbReference>
<dbReference type="PROSITE" id="PS00606">
    <property type="entry name" value="KS3_1"/>
    <property type="match status" value="1"/>
</dbReference>
<dbReference type="InterPro" id="IPR032821">
    <property type="entry name" value="PKS_assoc"/>
</dbReference>
<dbReference type="InterPro" id="IPR020841">
    <property type="entry name" value="PKS_Beta-ketoAc_synthase_dom"/>
</dbReference>
<dbReference type="InterPro" id="IPR020845">
    <property type="entry name" value="AMP-binding_CS"/>
</dbReference>
<dbReference type="Gene3D" id="1.10.1200.10">
    <property type="entry name" value="ACP-like"/>
    <property type="match status" value="3"/>
</dbReference>
<keyword evidence="4" id="KW-0808">Transferase</keyword>
<dbReference type="CDD" id="cd19531">
    <property type="entry name" value="LCL_NRPS-like"/>
    <property type="match status" value="2"/>
</dbReference>
<dbReference type="Gene3D" id="3.30.70.250">
    <property type="entry name" value="Malonyl-CoA ACP transacylase, ACP-binding"/>
    <property type="match status" value="1"/>
</dbReference>
<dbReference type="NCBIfam" id="TIGR01733">
    <property type="entry name" value="AA-adenyl-dom"/>
    <property type="match status" value="2"/>
</dbReference>
<dbReference type="Pfam" id="PF00109">
    <property type="entry name" value="ketoacyl-synt"/>
    <property type="match status" value="1"/>
</dbReference>
<dbReference type="InterPro" id="IPR013968">
    <property type="entry name" value="PKS_KR"/>
</dbReference>
<dbReference type="InterPro" id="IPR045851">
    <property type="entry name" value="AMP-bd_C_sf"/>
</dbReference>
<dbReference type="InterPro" id="IPR023213">
    <property type="entry name" value="CAT-like_dom_sf"/>
</dbReference>
<feature type="domain" description="Carrier" evidence="6">
    <location>
        <begin position="1028"/>
        <end position="1103"/>
    </location>
</feature>
<reference evidence="8" key="1">
    <citation type="submission" date="2021-11" db="EMBL/GenBank/DDBJ databases">
        <title>Description of novel Flavobacterium species.</title>
        <authorList>
            <person name="Saticioglu I.B."/>
            <person name="Ay H."/>
            <person name="Altun S."/>
            <person name="Duman M."/>
        </authorList>
    </citation>
    <scope>NUCLEOTIDE SEQUENCE</scope>
    <source>
        <strain evidence="8">F-126</strain>
    </source>
</reference>
<dbReference type="CDD" id="cd00833">
    <property type="entry name" value="PKS"/>
    <property type="match status" value="1"/>
</dbReference>
<dbReference type="InterPro" id="IPR057326">
    <property type="entry name" value="KR_dom"/>
</dbReference>
<dbReference type="SUPFAM" id="SSF53901">
    <property type="entry name" value="Thiolase-like"/>
    <property type="match status" value="1"/>
</dbReference>
<dbReference type="Gene3D" id="3.30.300.30">
    <property type="match status" value="2"/>
</dbReference>
<comment type="similarity">
    <text evidence="5">In the C-terminal section; belongs to the NRP synthetase family.</text>
</comment>
<comment type="caution">
    <text evidence="8">The sequence shown here is derived from an EMBL/GenBank/DDBJ whole genome shotgun (WGS) entry which is preliminary data.</text>
</comment>
<dbReference type="InterPro" id="IPR044894">
    <property type="entry name" value="TubC_N_sf"/>
</dbReference>
<dbReference type="PANTHER" id="PTHR45527">
    <property type="entry name" value="NONRIBOSOMAL PEPTIDE SYNTHETASE"/>
    <property type="match status" value="1"/>
</dbReference>
<dbReference type="Pfam" id="PF00698">
    <property type="entry name" value="Acyl_transf_1"/>
    <property type="match status" value="1"/>
</dbReference>
<dbReference type="InterPro" id="IPR009081">
    <property type="entry name" value="PP-bd_ACP"/>
</dbReference>
<dbReference type="SUPFAM" id="SSF55048">
    <property type="entry name" value="Probable ACP-binding domain of malonyl-CoA ACP transacylase"/>
    <property type="match status" value="1"/>
</dbReference>
<dbReference type="Proteomes" id="UP001430700">
    <property type="component" value="Unassembled WGS sequence"/>
</dbReference>
<dbReference type="InterPro" id="IPR016036">
    <property type="entry name" value="Malonyl_transacylase_ACP-bd"/>
</dbReference>
<dbReference type="SUPFAM" id="SSF51735">
    <property type="entry name" value="NAD(P)-binding Rossmann-fold domains"/>
    <property type="match status" value="2"/>
</dbReference>
<dbReference type="Gene3D" id="3.40.47.10">
    <property type="match status" value="1"/>
</dbReference>
<dbReference type="InterPro" id="IPR049490">
    <property type="entry name" value="C883_1060-like_KR_N"/>
</dbReference>
<dbReference type="InterPro" id="IPR010071">
    <property type="entry name" value="AA_adenyl_dom"/>
</dbReference>
<dbReference type="Pfam" id="PF13193">
    <property type="entry name" value="AMP-binding_C"/>
    <property type="match status" value="2"/>
</dbReference>
<dbReference type="InterPro" id="IPR014031">
    <property type="entry name" value="Ketoacyl_synth_C"/>
</dbReference>
<dbReference type="InterPro" id="IPR000873">
    <property type="entry name" value="AMP-dep_synth/lig_dom"/>
</dbReference>
<dbReference type="RefSeq" id="WP_230000602.1">
    <property type="nucleotide sequence ID" value="NZ_JAJJMN010000002.1"/>
</dbReference>
<feature type="domain" description="Carrier" evidence="6">
    <location>
        <begin position="3559"/>
        <end position="3634"/>
    </location>
</feature>
<dbReference type="Pfam" id="PF16197">
    <property type="entry name" value="KAsynt_C_assoc"/>
    <property type="match status" value="1"/>
</dbReference>
<feature type="domain" description="Carrier" evidence="6">
    <location>
        <begin position="2070"/>
        <end position="2145"/>
    </location>
</feature>
<gene>
    <name evidence="8" type="ORF">LNQ34_17220</name>
</gene>
<dbReference type="Pfam" id="PF00501">
    <property type="entry name" value="AMP-binding"/>
    <property type="match status" value="2"/>
</dbReference>
<sequence>MKELISELKSKNIFLSVDKEELVIDFDGDNLSHDLISKIKDNKLALINYLGKYHNDRKYTEIPVLSLNNHYSISDAQRRLWILSQYEGASAAYNMMVSITLEGKYKLALFEKSFDNLIDRHEILRTVFKEDESGEIRQWILEREDLGFTIDYQDFREEADKKEKVEAYITADSHQVFDLEKGPLLRAALLQVEEEEYWFYFNIHHIISDGWSMEVLTKDIFKYYVACREGKEPDMEELRIQYKDYSAWQLTQLNQESFKAHGEYWLDKLSGELPLLELPSSKQRPKLKTYRGHSLGAYLDKATTAKLKGYVQENGGSLFMGLLASWKVLMYRYTGQQDIIVGIPVAGRDHADLEDQIGFYVNTLALRNRVNPQESFDGFYQSVKEHTLKSYNHQMYPFDRLVEDLNLQRDTSRSAVFDVMLTVKTNSERIAGAEISEEALNQVVDQGYSTAKFDIEITFQEVGDCLSLNFIFNSDVYEKEMVEGLIGHYKQLLNGLLETPEEKIAQIDYVSEEEKHKLLFTFNDTTAAYPKDKTIVDLIEEQVEKTPDNIAIVFENTELTYRELNERSNQLAHYLIENYNIQPDDLIGIQLERSEWMIVSILGVLKSGGAYVPIDPQYPQERIDYIKEDTQCKVCLDEQELSRFKENQERYAKDAETRRSQPENLIYVIYTSGSTGNPKGVMLEHSGLVNRMLWMKRDLEVKEADVFLQKTPVTFDVSVWELFLPLVCGSKLVFAKPEGHKDPVYLEELLESQKISIIHFVPSMLSAALDTIKWDKLECLQHVICSGEALSKRIESSFKAKAPFSSLHNYYGPTEASIDVTAINLSQHPTVGHEVLIGKPVDNTQIYIVNEKNSLQPVGVLGEILIGGDQVARGYLNKEALSQEKFITNPFRAGERLYKTGDLGRWLPDGNIEFIGRKDDQVKIRGHRIELGEIEHALVKNEDVNQAVVLARENESAEKELVAYIVSNVEQNASDLRAYLKQSLPEYMLPTHFVQLEVIPLTANGKIDRKALPNPDGTGLSSGVEYVAPRNELEERLVKIWEEVLKRENIGINDDFFALGGHSLKAVRLSNEYQKELAVKLTLREVFVHTSIASQAELIASSKREEFVPIEKSIDQANYPISDAQRRLWVLSQFEGGSSAYNIPGSTYLRGIIEIENIRRAIEATIDRHEILRTVFREEESGEIRQWILEREDLGFTIDYQDFREEADKQEKAEAYIAADSHQVFDLEKGPLLRAALLQVEEEEYWFYFNIHHIISDGWSMEVLTKDIFKYYEAYRAGKEPDLKGLRIQYKDYSAWQLAQLNQESFKAHGEYWLDKLSGELPLLELPSSKQRPKLKTYKGHSLGAYLDKATTAKLKGYVQENGGSLFMGLLASWKVLMYRYTAQQDIIVGIPVAGRDHADLEDQIGFYVNTLALRNRVNPQESFDGFYQSVKEHTLKSYNHQMYPFDRLVEDLNLQRDTSRSAVFDVMLTVENNDERIAGFEMSEEVLNQVVDQGYSTAKFDIEITFQEVGDCLSLNLIFNSDVYEKEMVEGLIGHYKQLLNGLLETPEEKIAQIDYVSEEEKHKLLFTFNDTTAAYPKDKTIVDLIEEQVEKTPDNIAIVFENTELTYRELNERSNQLAHYLIENYNIQPDDLIGIQLERSEWMIVSILGVLKSGGAYVPIDPQYPQERIDYIKEDTQCKVCLDEQELSRFKENQERYAKDLETRTAKSDHLAYVIYTSGSTGNPKGVMIAHGNLYSSTCTRNAYYDFVESYLLIPSFSFDSSVAALWGCLTGGSTLYIVVDNHLKDIFSISSFISEYAIACILCVPSYYQLLLSHSASGKLPFKRVILAGETLSGSLVEEHFIGLPECVLFNEYGPTENTVWSTVASIGKETRRVHIGKPIGNTRIYLLDNSNKMVPTGLTGEICIAGTGLARGYLNQKELTKEKFIANPFESGERLYKTGDLGRWLPDGNIEFIGRKDDQVKLRGYRIELGEIEHVLVKHEAVSQAVVLARENESAEKELVAYIVSDIEQNTSNLRVYLKQSLPEYMIPAHFVQLEAIPLTANGKIDKKALPNPDGLGLKSGVEYVAPGNNIEEKLVKIWEEVLKKENIGIDEGFFNAGGNSIKLIALKSKIGKEFHNDFPLASLFEFSTIRQQAAVLSGDSSEEDREELAQQTSVFQREEYETEIAVIGMSIKVPQAKNIFEFWENLIRGKEFITHFSKEELLSYGVSSEQLNNEAYIRASSVLENKECFDSGFFGYLSDEAKLMDPQTRVFHEVVWSALEDSGYDPFSYKGLIGLFAGAGSNLRWEAYSLLKNDGKIDPFQANNLSDKDFSNTLIAHKLNLRGPVHSINTACSTSLVAIHQAVLSLLSGESHIAVAGGVSIKNNIKETGYLHQENMIFSKDGHNRTFDREASGTVVSEGAGAVVLKRLADAIKDGDQIYAVIKGSAVNNDGNRKVGYTAPSVNGQAEVIQMAHRSANVVPESISYVEAHGTATKLGDPVEIRALAQAFNNNKEKYCAVGSVKSNLGHLDTAAGVAGFIKTVLCLKNKKLVPSLHFKSPNPEINFEESPFYVNSELKEWKNEKFPLRAGVSSFGIGGTNAHVILEESPLEVSPVKEPSFELITLSANSPEALARQQEQLKKYLIANRELDFVDIAWTLQMRHTFDYRSAFVAGHTNEVIELLESKSVASNKKPVSKKKIAFMFSGGGSQYENMGRGLYEDKNSVFRKTLDNCFGLARKESTTDFKQIIYPDQPGSSDLINETINMQPLLFMFEYALAKQLEYYGIKPDIMIGHSLGEYVAACFSGVLTLESALKMIIRRGALVQNLPEGDMLAVGLPAAQVKAYLVPGVDIAAINTAESCVVSGEPSMIAVLRERFEREGILSRILYISHASHSLMMDPVLEEFTSIASSIKLGKPKIPYLSNVTGKRIDISDLKKSYWSDHLRGTVEFSAGIECILSEGDTILIEVGPGNTLSTLARLHFKATGLSEVHQLIRHPNTETADMLFMLEKLSGLWESGINLNWDRLEEEKIRKKISLPTYSFQPTKYPMATALEEMLSGSLLKGAGQKNENISDWFFESSWKRSRLLPITGQTANVSTYLIFCDNEGVAELLINRIKENTNVKVVRVIQGTHFEEKEDYTFKLNFKKEENYLKLIQRLAESSLLPEKIVHLWNFSKEQEETTYQSTVEDLDLGYYSLLNIVRSIEQVSPFHQVSIDMITSFAARVNDGDIEIPARTAILGSVLSIPKEYKKILCRLIDFKPSDKQEEILCHLFNEIITEYAEPYIAYRQATRWSQFHDSVKLESDKNLPALIKDGGVYLITGGMGGMGFVFSEYLLKQYNAKLILTGRKPESDAITSRLKEIGGKVIYLNADVSDVGQMELLVREAEGHFGKIDGIFHTAGIGDYAGIIQNRTREQSEEVFASKIYGTIGLYEMARKAAADFLVICSSVSSVTAPFGQVAYTTANIFQDSFARSNSNGLPVYSIGWDAWSETGMAIVSSLAHKAKYGNELNLKHGLTNAEGLEVLRRILKYGIPSLSIFTRDLTQAIGKMDVDLNVETEEVQIVQERFALSDEYKAPETETEQHICALFESYFGIKEIGIKDNFFDLGMDSLRAMRMVNLIHKKLNVELRINDMLENTNIHDLGRIIDAKLEFSLMKRKSAETQFEHELEI</sequence>
<dbReference type="InterPro" id="IPR018201">
    <property type="entry name" value="Ketoacyl_synth_AS"/>
</dbReference>
<keyword evidence="2" id="KW-0596">Phosphopantetheine</keyword>
<dbReference type="Pfam" id="PF00668">
    <property type="entry name" value="Condensation"/>
    <property type="match status" value="2"/>
</dbReference>
<dbReference type="InterPro" id="IPR014030">
    <property type="entry name" value="Ketoacyl_synth_N"/>
</dbReference>
<dbReference type="Gene3D" id="3.30.559.10">
    <property type="entry name" value="Chloramphenicol acetyltransferase-like domain"/>
    <property type="match status" value="2"/>
</dbReference>
<evidence type="ECO:0000256" key="1">
    <source>
        <dbReference type="ARBA" id="ARBA00001957"/>
    </source>
</evidence>
<dbReference type="InterPro" id="IPR014043">
    <property type="entry name" value="Acyl_transferase_dom"/>
</dbReference>
<dbReference type="SMART" id="SM00827">
    <property type="entry name" value="PKS_AT"/>
    <property type="match status" value="1"/>
</dbReference>
<evidence type="ECO:0000313" key="9">
    <source>
        <dbReference type="Proteomes" id="UP001430700"/>
    </source>
</evidence>
<dbReference type="EMBL" id="JAJJMN010000002">
    <property type="protein sequence ID" value="MCC9019517.1"/>
    <property type="molecule type" value="Genomic_DNA"/>
</dbReference>